<sequence>MTSSQPTTPSGADLEAVILDYNGVIGRQPGPAQWARLAELAGWHPHETHAFQQAFWQRREPYDQGVALTHTFWSGLLRNGRTAPVGSTLLAALARADIDMWTATDPAVLDLLHTAHATGLRLVLLSNAPKPLANALDDAEWCATLFSRTVYSARIGVNKPHKRAYEAALEAAGMPHPSKTLFVDDRLDNVEAAEQLGMQALHYPGDPAALARRLPPPPAVTRPTALATSA</sequence>
<dbReference type="NCBIfam" id="TIGR01509">
    <property type="entry name" value="HAD-SF-IA-v3"/>
    <property type="match status" value="1"/>
</dbReference>
<dbReference type="CDD" id="cd02603">
    <property type="entry name" value="HAD_sEH-N_like"/>
    <property type="match status" value="1"/>
</dbReference>
<dbReference type="Gene3D" id="3.40.50.1000">
    <property type="entry name" value="HAD superfamily/HAD-like"/>
    <property type="match status" value="1"/>
</dbReference>
<reference evidence="1 2" key="1">
    <citation type="submission" date="2023-04" db="EMBL/GenBank/DDBJ databases">
        <title>Streptomyces chengmaiensis sp. nov. isolated from the stem of mangrove plant in Hainan.</title>
        <authorList>
            <person name="Huang X."/>
            <person name="Zhou S."/>
            <person name="Chu X."/>
            <person name="Xie Y."/>
            <person name="Lin Y."/>
        </authorList>
    </citation>
    <scope>NUCLEOTIDE SEQUENCE [LARGE SCALE GENOMIC DNA]</scope>
    <source>
        <strain evidence="1 2">HNM0663</strain>
    </source>
</reference>
<dbReference type="EMBL" id="JARWBG010000015">
    <property type="protein sequence ID" value="MDH2390120.1"/>
    <property type="molecule type" value="Genomic_DNA"/>
</dbReference>
<keyword evidence="2" id="KW-1185">Reference proteome</keyword>
<protein>
    <submittedName>
        <fullName evidence="1">HAD family phosphatase</fullName>
    </submittedName>
</protein>
<dbReference type="SUPFAM" id="SSF56784">
    <property type="entry name" value="HAD-like"/>
    <property type="match status" value="1"/>
</dbReference>
<organism evidence="1 2">
    <name type="scientific">Streptomyces chengmaiensis</name>
    <dbReference type="NCBI Taxonomy" id="3040919"/>
    <lineage>
        <taxon>Bacteria</taxon>
        <taxon>Bacillati</taxon>
        <taxon>Actinomycetota</taxon>
        <taxon>Actinomycetes</taxon>
        <taxon>Kitasatosporales</taxon>
        <taxon>Streptomycetaceae</taxon>
        <taxon>Streptomyces</taxon>
    </lineage>
</organism>
<dbReference type="InterPro" id="IPR006439">
    <property type="entry name" value="HAD-SF_hydro_IA"/>
</dbReference>
<evidence type="ECO:0000313" key="1">
    <source>
        <dbReference type="EMBL" id="MDH2390120.1"/>
    </source>
</evidence>
<name>A0ABT6HN26_9ACTN</name>
<dbReference type="PANTHER" id="PTHR43611:SF3">
    <property type="entry name" value="FLAVIN MONONUCLEOTIDE HYDROLASE 1, CHLOROPLATIC"/>
    <property type="match status" value="1"/>
</dbReference>
<dbReference type="PANTHER" id="PTHR43611">
    <property type="entry name" value="ALPHA-D-GLUCOSE 1-PHOSPHATE PHOSPHATASE"/>
    <property type="match status" value="1"/>
</dbReference>
<comment type="caution">
    <text evidence="1">The sequence shown here is derived from an EMBL/GenBank/DDBJ whole genome shotgun (WGS) entry which is preliminary data.</text>
</comment>
<evidence type="ECO:0000313" key="2">
    <source>
        <dbReference type="Proteomes" id="UP001223144"/>
    </source>
</evidence>
<dbReference type="RefSeq" id="WP_279928550.1">
    <property type="nucleotide sequence ID" value="NZ_JARWBG010000015.1"/>
</dbReference>
<proteinExistence type="predicted"/>
<gene>
    <name evidence="1" type="ORF">QCN29_15230</name>
</gene>
<dbReference type="Pfam" id="PF00702">
    <property type="entry name" value="Hydrolase"/>
    <property type="match status" value="1"/>
</dbReference>
<dbReference type="Proteomes" id="UP001223144">
    <property type="component" value="Unassembled WGS sequence"/>
</dbReference>
<dbReference type="InterPro" id="IPR036412">
    <property type="entry name" value="HAD-like_sf"/>
</dbReference>
<dbReference type="InterPro" id="IPR023214">
    <property type="entry name" value="HAD_sf"/>
</dbReference>
<accession>A0ABT6HN26</accession>